<feature type="non-terminal residue" evidence="1">
    <location>
        <position position="1"/>
    </location>
</feature>
<evidence type="ECO:0000313" key="1">
    <source>
        <dbReference type="EMBL" id="CAG8792174.1"/>
    </source>
</evidence>
<keyword evidence="2" id="KW-1185">Reference proteome</keyword>
<organism evidence="1 2">
    <name type="scientific">Gigaspora margarita</name>
    <dbReference type="NCBI Taxonomy" id="4874"/>
    <lineage>
        <taxon>Eukaryota</taxon>
        <taxon>Fungi</taxon>
        <taxon>Fungi incertae sedis</taxon>
        <taxon>Mucoromycota</taxon>
        <taxon>Glomeromycotina</taxon>
        <taxon>Glomeromycetes</taxon>
        <taxon>Diversisporales</taxon>
        <taxon>Gigasporaceae</taxon>
        <taxon>Gigaspora</taxon>
    </lineage>
</organism>
<name>A0ABN7VQ15_GIGMA</name>
<evidence type="ECO:0000313" key="2">
    <source>
        <dbReference type="Proteomes" id="UP000789901"/>
    </source>
</evidence>
<protein>
    <submittedName>
        <fullName evidence="1">38510_t:CDS:1</fullName>
    </submittedName>
</protein>
<accession>A0ABN7VQ15</accession>
<dbReference type="EMBL" id="CAJVQB010019746">
    <property type="protein sequence ID" value="CAG8792174.1"/>
    <property type="molecule type" value="Genomic_DNA"/>
</dbReference>
<dbReference type="Proteomes" id="UP000789901">
    <property type="component" value="Unassembled WGS sequence"/>
</dbReference>
<gene>
    <name evidence="1" type="ORF">GMARGA_LOCUS21408</name>
</gene>
<comment type="caution">
    <text evidence="1">The sequence shown here is derived from an EMBL/GenBank/DDBJ whole genome shotgun (WGS) entry which is preliminary data.</text>
</comment>
<sequence length="68" mass="7990">NNSNNLDLGDIEYNNKFCDDIKYNNKFCDNIEYDNEFCDTNLNNSTSKDETTFINVSEIFDETNFNII</sequence>
<reference evidence="1 2" key="1">
    <citation type="submission" date="2021-06" db="EMBL/GenBank/DDBJ databases">
        <authorList>
            <person name="Kallberg Y."/>
            <person name="Tangrot J."/>
            <person name="Rosling A."/>
        </authorList>
    </citation>
    <scope>NUCLEOTIDE SEQUENCE [LARGE SCALE GENOMIC DNA]</scope>
    <source>
        <strain evidence="1 2">120-4 pot B 10/14</strain>
    </source>
</reference>
<proteinExistence type="predicted"/>